<feature type="domain" description="Sugar 3,4-ketoisomerase QdtA cupin" evidence="1">
    <location>
        <begin position="6"/>
        <end position="133"/>
    </location>
</feature>
<dbReference type="Gene3D" id="2.60.120.10">
    <property type="entry name" value="Jelly Rolls"/>
    <property type="match status" value="1"/>
</dbReference>
<evidence type="ECO:0000313" key="2">
    <source>
        <dbReference type="EMBL" id="SFQ61960.1"/>
    </source>
</evidence>
<dbReference type="OrthoDB" id="9795513at2"/>
<accession>A0A1I5ZZZ4</accession>
<reference evidence="3" key="1">
    <citation type="submission" date="2016-10" db="EMBL/GenBank/DDBJ databases">
        <authorList>
            <person name="Varghese N."/>
            <person name="Submissions S."/>
        </authorList>
    </citation>
    <scope>NUCLEOTIDE SEQUENCE [LARGE SCALE GENOMIC DNA]</scope>
    <source>
        <strain evidence="3">OR362-8,ATCC BAA-1266,JCM 13504</strain>
    </source>
</reference>
<dbReference type="RefSeq" id="WP_092676031.1">
    <property type="nucleotide sequence ID" value="NZ_FOXS01000004.1"/>
</dbReference>
<evidence type="ECO:0000259" key="1">
    <source>
        <dbReference type="Pfam" id="PF05523"/>
    </source>
</evidence>
<gene>
    <name evidence="2" type="ORF">SAMN04515668_3345</name>
</gene>
<proteinExistence type="predicted"/>
<organism evidence="2 3">
    <name type="scientific">Hymenobacter arizonensis</name>
    <name type="common">Siccationidurans arizonensis</name>
    <dbReference type="NCBI Taxonomy" id="1227077"/>
    <lineage>
        <taxon>Bacteria</taxon>
        <taxon>Pseudomonadati</taxon>
        <taxon>Bacteroidota</taxon>
        <taxon>Cytophagia</taxon>
        <taxon>Cytophagales</taxon>
        <taxon>Hymenobacteraceae</taxon>
        <taxon>Hymenobacter</taxon>
    </lineage>
</organism>
<dbReference type="InterPro" id="IPR014710">
    <property type="entry name" value="RmlC-like_jellyroll"/>
</dbReference>
<dbReference type="SUPFAM" id="SSF51182">
    <property type="entry name" value="RmlC-like cupins"/>
    <property type="match status" value="1"/>
</dbReference>
<dbReference type="InterPro" id="IPR011051">
    <property type="entry name" value="RmlC_Cupin_sf"/>
</dbReference>
<keyword evidence="3" id="KW-1185">Reference proteome</keyword>
<evidence type="ECO:0000313" key="3">
    <source>
        <dbReference type="Proteomes" id="UP000199029"/>
    </source>
</evidence>
<dbReference type="AlphaFoldDB" id="A0A1I5ZZZ4"/>
<dbReference type="InterPro" id="IPR008894">
    <property type="entry name" value="QdtA_cupin_dom"/>
</dbReference>
<name>A0A1I5ZZZ4_HYMAR</name>
<dbReference type="Proteomes" id="UP000199029">
    <property type="component" value="Unassembled WGS sequence"/>
</dbReference>
<sequence length="138" mass="15966">MTIPDLHLINFLKLGEPGIGYISVTQQEQLVPFEVKRIFWTYYTPESIVRGRHAHYITEQVLIAVAGRITVTTERADGSIQSFRLEDPSIGLYVPPYVWHTMQYSHSAVQLVLASSVYNEDDYIRDYEKFKQVWGQKA</sequence>
<dbReference type="EMBL" id="FOXS01000004">
    <property type="protein sequence ID" value="SFQ61960.1"/>
    <property type="molecule type" value="Genomic_DNA"/>
</dbReference>
<protein>
    <submittedName>
        <fullName evidence="2">WxcM-like, C-terminal</fullName>
    </submittedName>
</protein>
<dbReference type="STRING" id="1227077.SAMN04515668_3345"/>
<dbReference type="CDD" id="cd20292">
    <property type="entry name" value="cupin_QdtA-like"/>
    <property type="match status" value="1"/>
</dbReference>
<dbReference type="Pfam" id="PF05523">
    <property type="entry name" value="FdtA"/>
    <property type="match status" value="1"/>
</dbReference>